<dbReference type="STRING" id="1283841.A0A084QMF8"/>
<dbReference type="Pfam" id="PF06985">
    <property type="entry name" value="HET"/>
    <property type="match status" value="1"/>
</dbReference>
<dbReference type="PANTHER" id="PTHR10622">
    <property type="entry name" value="HET DOMAIN-CONTAINING PROTEIN"/>
    <property type="match status" value="1"/>
</dbReference>
<dbReference type="Proteomes" id="UP000028524">
    <property type="component" value="Unassembled WGS sequence"/>
</dbReference>
<dbReference type="HOGENOM" id="CLU_466276_0_0_1"/>
<dbReference type="AlphaFoldDB" id="A0A084QMF8"/>
<dbReference type="Pfam" id="PF26640">
    <property type="entry name" value="DUF8212"/>
    <property type="match status" value="1"/>
</dbReference>
<keyword evidence="4" id="KW-1185">Reference proteome</keyword>
<sequence>MRLLNTTTLQLGSHDVEAQPRYAILSHTWERDEVLYQDMTAASDDVWRGKQGAAKVLGFCDIAKIHGFDLVWIDTCCIDKSSSAELSEAINFMFQWYEDAKVCYVYLQDVEVSIEEEGFWDRFASCRWFTRGWTLQELLAPRHAEFYNKHWTFLSEKFSLASELSKIAGVPEILLRHGHASHPPSWAGHTQFRMSNSTCHGCGSWTWDSFQGDGLSQFSVTQRMSWAAKRTTTRKKDQAYCLFGVFNVNLPLLYGEGGKAFTRLQEEILRRCSDQSVLAYRELNRFGHGLFAMEPKTILIQAVDSRNEEFIRRQQWGMYRIDPPGHVAKFGDVGYGSPVSYPSSEFTVQLKSIVDYDGQPCVIQETDSQATNQNDRNFNQPYNKNFVIFHKPGYPRFCVVFGNPLWSSANIYSLRELGHGRTDVNDDWELSSYISKAKRALMVTHSSLIPRYEQNSIVIGGDEGKEDKKVKIKTKPRSFLGFSVADLYISITSVEE</sequence>
<dbReference type="PANTHER" id="PTHR10622:SF10">
    <property type="entry name" value="HET DOMAIN-CONTAINING PROTEIN"/>
    <property type="match status" value="1"/>
</dbReference>
<evidence type="ECO:0000259" key="1">
    <source>
        <dbReference type="Pfam" id="PF06985"/>
    </source>
</evidence>
<organism evidence="3 4">
    <name type="scientific">Stachybotrys chlorohalonatus (strain IBT 40285)</name>
    <dbReference type="NCBI Taxonomy" id="1283841"/>
    <lineage>
        <taxon>Eukaryota</taxon>
        <taxon>Fungi</taxon>
        <taxon>Dikarya</taxon>
        <taxon>Ascomycota</taxon>
        <taxon>Pezizomycotina</taxon>
        <taxon>Sordariomycetes</taxon>
        <taxon>Hypocreomycetidae</taxon>
        <taxon>Hypocreales</taxon>
        <taxon>Stachybotryaceae</taxon>
        <taxon>Stachybotrys</taxon>
    </lineage>
</organism>
<evidence type="ECO:0000313" key="4">
    <source>
        <dbReference type="Proteomes" id="UP000028524"/>
    </source>
</evidence>
<dbReference type="OrthoDB" id="20872at2759"/>
<reference evidence="3 4" key="1">
    <citation type="journal article" date="2014" name="BMC Genomics">
        <title>Comparative genome sequencing reveals chemotype-specific gene clusters in the toxigenic black mold Stachybotrys.</title>
        <authorList>
            <person name="Semeiks J."/>
            <person name="Borek D."/>
            <person name="Otwinowski Z."/>
            <person name="Grishin N.V."/>
        </authorList>
    </citation>
    <scope>NUCLEOTIDE SEQUENCE [LARGE SCALE GENOMIC DNA]</scope>
    <source>
        <strain evidence="3 4">IBT 40285</strain>
    </source>
</reference>
<dbReference type="InParanoid" id="A0A084QMF8"/>
<name>A0A084QMF8_STAC4</name>
<evidence type="ECO:0000259" key="2">
    <source>
        <dbReference type="Pfam" id="PF26640"/>
    </source>
</evidence>
<evidence type="ECO:0000313" key="3">
    <source>
        <dbReference type="EMBL" id="KFA65143.1"/>
    </source>
</evidence>
<accession>A0A084QMF8</accession>
<dbReference type="InterPro" id="IPR058525">
    <property type="entry name" value="DUF8212"/>
</dbReference>
<feature type="domain" description="DUF8212" evidence="2">
    <location>
        <begin position="259"/>
        <end position="283"/>
    </location>
</feature>
<protein>
    <submittedName>
        <fullName evidence="3">Uncharacterized protein</fullName>
    </submittedName>
</protein>
<dbReference type="InterPro" id="IPR010730">
    <property type="entry name" value="HET"/>
</dbReference>
<proteinExistence type="predicted"/>
<gene>
    <name evidence="3" type="ORF">S40285_06513</name>
</gene>
<dbReference type="EMBL" id="KL660617">
    <property type="protein sequence ID" value="KFA65143.1"/>
    <property type="molecule type" value="Genomic_DNA"/>
</dbReference>
<feature type="domain" description="Heterokaryon incompatibility" evidence="1">
    <location>
        <begin position="22"/>
        <end position="110"/>
    </location>
</feature>